<dbReference type="InterPro" id="IPR014985">
    <property type="entry name" value="WbqC"/>
</dbReference>
<accession>W8VXS2</accession>
<evidence type="ECO:0000313" key="2">
    <source>
        <dbReference type="Proteomes" id="UP000031760"/>
    </source>
</evidence>
<dbReference type="STRING" id="1454201.NMS_2413"/>
<dbReference type="OrthoDB" id="1523452at2"/>
<dbReference type="KEGG" id="nmf:NMS_2413"/>
<dbReference type="EMBL" id="AP014548">
    <property type="protein sequence ID" value="BAO56422.1"/>
    <property type="molecule type" value="Genomic_DNA"/>
</dbReference>
<protein>
    <recommendedName>
        <fullName evidence="3">WbqC-like protein</fullName>
    </recommendedName>
</protein>
<evidence type="ECO:0008006" key="3">
    <source>
        <dbReference type="Google" id="ProtNLM"/>
    </source>
</evidence>
<gene>
    <name evidence="1" type="ORF">NMS_2413</name>
</gene>
<dbReference type="Pfam" id="PF08889">
    <property type="entry name" value="WbqC"/>
    <property type="match status" value="1"/>
</dbReference>
<dbReference type="HOGENOM" id="CLU_079350_1_0_10"/>
<reference evidence="1 2" key="1">
    <citation type="journal article" date="2014" name="Proc. Natl. Acad. Sci. U.S.A.">
        <title>Functional characterization of flavobacteria rhodopsins reveals a unique class of light-driven chloride pump in bacteria.</title>
        <authorList>
            <person name="Yoshizawa S."/>
            <person name="Kumagai Y."/>
            <person name="Kim H."/>
            <person name="Ogura Y."/>
            <person name="Hayashi T."/>
            <person name="Iwasaki W."/>
            <person name="DeLong E.F."/>
            <person name="Kogure K."/>
        </authorList>
    </citation>
    <scope>NUCLEOTIDE SEQUENCE [LARGE SCALE GENOMIC DNA]</scope>
    <source>
        <strain evidence="1 2">S1-08</strain>
    </source>
</reference>
<dbReference type="AlphaFoldDB" id="W8VXS2"/>
<keyword evidence="2" id="KW-1185">Reference proteome</keyword>
<dbReference type="RefSeq" id="WP_041496906.1">
    <property type="nucleotide sequence ID" value="NZ_AP014548.1"/>
</dbReference>
<proteinExistence type="predicted"/>
<name>W8VXS2_9FLAO</name>
<organism evidence="1 2">
    <name type="scientific">Nonlabens marinus S1-08</name>
    <dbReference type="NCBI Taxonomy" id="1454201"/>
    <lineage>
        <taxon>Bacteria</taxon>
        <taxon>Pseudomonadati</taxon>
        <taxon>Bacteroidota</taxon>
        <taxon>Flavobacteriia</taxon>
        <taxon>Flavobacteriales</taxon>
        <taxon>Flavobacteriaceae</taxon>
        <taxon>Nonlabens</taxon>
    </lineage>
</organism>
<evidence type="ECO:0000313" key="1">
    <source>
        <dbReference type="EMBL" id="BAO56422.1"/>
    </source>
</evidence>
<dbReference type="Proteomes" id="UP000031760">
    <property type="component" value="Chromosome"/>
</dbReference>
<sequence length="203" mass="23155">MTLILHPSYFMDVVTLGRLYKASTVLLDTNDSYVKQTYRNRCLIAGANGTLNLNIPIVHQGSGSSVAYSTIEIDHSQSWASTHLKSIGSAYRSSPYFEYYEDDLKELFAHIPQQLTDWNVKTMKWLCDLLHIPTDWAKANNYTSDPEATYLIIAKKEYLETLPAYAQVFQEKHGFTPHLSALDLLFNLGPSSRDYLKHIETNQ</sequence>